<dbReference type="PRINTS" id="PR00363">
    <property type="entry name" value="CYTOCHROMEB5"/>
</dbReference>
<keyword evidence="6" id="KW-0560">Oxidoreductase</keyword>
<dbReference type="PRINTS" id="PR00406">
    <property type="entry name" value="CYTB5RDTASE"/>
</dbReference>
<dbReference type="InterPro" id="IPR001834">
    <property type="entry name" value="CBR-like"/>
</dbReference>
<dbReference type="EMBL" id="CP126220">
    <property type="protein sequence ID" value="WIA21343.1"/>
    <property type="molecule type" value="Genomic_DNA"/>
</dbReference>
<evidence type="ECO:0000313" key="10">
    <source>
        <dbReference type="EMBL" id="WIA21343.1"/>
    </source>
</evidence>
<dbReference type="PANTHER" id="PTHR19370:SF185">
    <property type="entry name" value="NADH-CYTOCHROME B5 REDUCTASE"/>
    <property type="match status" value="1"/>
</dbReference>
<name>A0ABY8UIH7_TETOB</name>
<evidence type="ECO:0000256" key="5">
    <source>
        <dbReference type="ARBA" id="ARBA00022827"/>
    </source>
</evidence>
<dbReference type="Proteomes" id="UP001244341">
    <property type="component" value="Chromosome 13b"/>
</dbReference>
<keyword evidence="3" id="KW-0285">Flavoprotein</keyword>
<evidence type="ECO:0000259" key="9">
    <source>
        <dbReference type="SMART" id="SM01117"/>
    </source>
</evidence>
<dbReference type="InterPro" id="IPR036400">
    <property type="entry name" value="Cyt_B5-like_heme/steroid_sf"/>
</dbReference>
<evidence type="ECO:0000313" key="11">
    <source>
        <dbReference type="Proteomes" id="UP001244341"/>
    </source>
</evidence>
<dbReference type="SUPFAM" id="SSF52343">
    <property type="entry name" value="Ferredoxin reductase-like, C-terminal NADP-linked domain"/>
    <property type="match status" value="1"/>
</dbReference>
<dbReference type="InterPro" id="IPR018506">
    <property type="entry name" value="Cyt_B5_heme-BS"/>
</dbReference>
<dbReference type="InterPro" id="IPR001199">
    <property type="entry name" value="Cyt_B5-like_heme/steroid-bd"/>
</dbReference>
<dbReference type="SUPFAM" id="SSF63380">
    <property type="entry name" value="Riboflavin synthase domain-like"/>
    <property type="match status" value="1"/>
</dbReference>
<keyword evidence="7" id="KW-0408">Iron</keyword>
<dbReference type="SUPFAM" id="SSF55856">
    <property type="entry name" value="Cytochrome b5-like heme/steroid binding domain"/>
    <property type="match status" value="1"/>
</dbReference>
<dbReference type="PROSITE" id="PS00191">
    <property type="entry name" value="CYTOCHROME_B5_1"/>
    <property type="match status" value="1"/>
</dbReference>
<keyword evidence="5" id="KW-0274">FAD</keyword>
<evidence type="ECO:0000256" key="4">
    <source>
        <dbReference type="ARBA" id="ARBA00022723"/>
    </source>
</evidence>
<feature type="domain" description="Cytochrome b5 heme-binding" evidence="9">
    <location>
        <begin position="40"/>
        <end position="112"/>
    </location>
</feature>
<dbReference type="InterPro" id="IPR001433">
    <property type="entry name" value="OxRdtase_FAD/NAD-bd"/>
</dbReference>
<evidence type="ECO:0000256" key="3">
    <source>
        <dbReference type="ARBA" id="ARBA00022630"/>
    </source>
</evidence>
<dbReference type="PANTHER" id="PTHR19370">
    <property type="entry name" value="NADH-CYTOCHROME B5 REDUCTASE"/>
    <property type="match status" value="1"/>
</dbReference>
<keyword evidence="4" id="KW-0479">Metal-binding</keyword>
<accession>A0ABY8UIH7</accession>
<dbReference type="Gene3D" id="3.10.120.10">
    <property type="entry name" value="Cytochrome b5-like heme/steroid binding domain"/>
    <property type="match status" value="1"/>
</dbReference>
<dbReference type="InterPro" id="IPR039261">
    <property type="entry name" value="FNR_nucleotide-bd"/>
</dbReference>
<dbReference type="Gene3D" id="2.40.30.10">
    <property type="entry name" value="Translation factors"/>
    <property type="match status" value="1"/>
</dbReference>
<reference evidence="10 11" key="1">
    <citation type="submission" date="2023-05" db="EMBL/GenBank/DDBJ databases">
        <title>A 100% complete, gapless, phased diploid assembly of the Scenedesmus obliquus UTEX 3031 genome.</title>
        <authorList>
            <person name="Biondi T.C."/>
            <person name="Hanschen E.R."/>
            <person name="Kwon T."/>
            <person name="Eng W."/>
            <person name="Kruse C.P.S."/>
            <person name="Koehler S.I."/>
            <person name="Kunde Y."/>
            <person name="Gleasner C.D."/>
            <person name="You Mak K.T."/>
            <person name="Polle J."/>
            <person name="Hovde B.T."/>
            <person name="Starkenburg S.R."/>
        </authorList>
    </citation>
    <scope>NUCLEOTIDE SEQUENCE [LARGE SCALE GENOMIC DNA]</scope>
    <source>
        <strain evidence="10 11">DOE0152z</strain>
    </source>
</reference>
<comment type="cofactor">
    <cofactor evidence="1">
        <name>FAD</name>
        <dbReference type="ChEBI" id="CHEBI:57692"/>
    </cofactor>
</comment>
<gene>
    <name evidence="10" type="ORF">OEZ85_000569</name>
</gene>
<keyword evidence="8" id="KW-0520">NAD</keyword>
<dbReference type="InterPro" id="IPR008333">
    <property type="entry name" value="Cbr1-like_FAD-bd_dom"/>
</dbReference>
<dbReference type="InterPro" id="IPR001709">
    <property type="entry name" value="Flavoprot_Pyr_Nucl_cyt_Rdtase"/>
</dbReference>
<keyword evidence="11" id="KW-1185">Reference proteome</keyword>
<evidence type="ECO:0000256" key="7">
    <source>
        <dbReference type="ARBA" id="ARBA00023004"/>
    </source>
</evidence>
<organism evidence="10 11">
    <name type="scientific">Tetradesmus obliquus</name>
    <name type="common">Green alga</name>
    <name type="synonym">Acutodesmus obliquus</name>
    <dbReference type="NCBI Taxonomy" id="3088"/>
    <lineage>
        <taxon>Eukaryota</taxon>
        <taxon>Viridiplantae</taxon>
        <taxon>Chlorophyta</taxon>
        <taxon>core chlorophytes</taxon>
        <taxon>Chlorophyceae</taxon>
        <taxon>CS clade</taxon>
        <taxon>Sphaeropleales</taxon>
        <taxon>Scenedesmaceae</taxon>
        <taxon>Tetradesmus</taxon>
    </lineage>
</organism>
<dbReference type="PRINTS" id="PR00371">
    <property type="entry name" value="FPNCR"/>
</dbReference>
<dbReference type="SMART" id="SM01117">
    <property type="entry name" value="Cyt-b5"/>
    <property type="match status" value="1"/>
</dbReference>
<evidence type="ECO:0000256" key="6">
    <source>
        <dbReference type="ARBA" id="ARBA00023002"/>
    </source>
</evidence>
<sequence length="450" mass="48574">MLQAGALLQHAAPSLLLASSHATRSWMALCRNQAGDLKEYSMRQVSKHASDETCWIVVNGKVYDVTAYIDDHPGGAETILQNAGVDCTDEFMGVHSQEAKELLEKFIIGTVKPGTKKPAKAPAVVIDAAAAAAAAAAADPSVPLVTLQDPRERYALPLAVKQQLNHDTYFMRFALPSPRHTLGLPCGKHVFLCADIGGEGVVRAYTPISGDRDPGVLEFLIKVYWAGANPRFPEGGKMTQHLAAMKEGDTIDVKGPYGKFQYEGHGKYTLNRVRGRARYMSMITGGSGITPCYDVLREILRDPADDTRCSLIYANKHEEDIWLKQELEDMARDNPERFHLWYVVEEPGTAPTPITHGAGPGGLAAAAAAADPAAAAAAAPWTYSKGYITWDMMAQHLLPPQPLIRPSGSDQQQQQGGSLALMCGPPGMLEHVVVPGLSAMGYTAEQMVVF</sequence>
<evidence type="ECO:0000256" key="2">
    <source>
        <dbReference type="ARBA" id="ARBA00022617"/>
    </source>
</evidence>
<dbReference type="Pfam" id="PF00175">
    <property type="entry name" value="NAD_binding_1"/>
    <property type="match status" value="1"/>
</dbReference>
<evidence type="ECO:0000256" key="8">
    <source>
        <dbReference type="ARBA" id="ARBA00023027"/>
    </source>
</evidence>
<evidence type="ECO:0000256" key="1">
    <source>
        <dbReference type="ARBA" id="ARBA00001974"/>
    </source>
</evidence>
<dbReference type="CDD" id="cd06183">
    <property type="entry name" value="cyt_b5_reduct_like"/>
    <property type="match status" value="1"/>
</dbReference>
<dbReference type="Pfam" id="PF00173">
    <property type="entry name" value="Cyt-b5"/>
    <property type="match status" value="1"/>
</dbReference>
<proteinExistence type="predicted"/>
<dbReference type="InterPro" id="IPR017938">
    <property type="entry name" value="Riboflavin_synthase-like_b-brl"/>
</dbReference>
<protein>
    <recommendedName>
        <fullName evidence="9">Cytochrome b5 heme-binding domain-containing protein</fullName>
    </recommendedName>
</protein>
<keyword evidence="2" id="KW-0349">Heme</keyword>
<dbReference type="Gene3D" id="3.40.50.80">
    <property type="entry name" value="Nucleotide-binding domain of ferredoxin-NADP reductase (FNR) module"/>
    <property type="match status" value="1"/>
</dbReference>
<dbReference type="Pfam" id="PF00970">
    <property type="entry name" value="FAD_binding_6"/>
    <property type="match status" value="1"/>
</dbReference>